<evidence type="ECO:0000259" key="3">
    <source>
        <dbReference type="PROSITE" id="PS51186"/>
    </source>
</evidence>
<comment type="caution">
    <text evidence="4">The sequence shown here is derived from an EMBL/GenBank/DDBJ whole genome shotgun (WGS) entry which is preliminary data.</text>
</comment>
<dbReference type="Proteomes" id="UP000645217">
    <property type="component" value="Unassembled WGS sequence"/>
</dbReference>
<dbReference type="PANTHER" id="PTHR10545">
    <property type="entry name" value="DIAMINE N-ACETYLTRANSFERASE"/>
    <property type="match status" value="1"/>
</dbReference>
<dbReference type="EMBL" id="BMNT01000012">
    <property type="protein sequence ID" value="GGK81969.1"/>
    <property type="molecule type" value="Genomic_DNA"/>
</dbReference>
<dbReference type="GO" id="GO:0008080">
    <property type="term" value="F:N-acetyltransferase activity"/>
    <property type="evidence" value="ECO:0007669"/>
    <property type="project" value="TreeGrafter"/>
</dbReference>
<proteinExistence type="predicted"/>
<dbReference type="InterPro" id="IPR016181">
    <property type="entry name" value="Acyl_CoA_acyltransferase"/>
</dbReference>
<dbReference type="Gene3D" id="3.40.630.30">
    <property type="match status" value="1"/>
</dbReference>
<dbReference type="CDD" id="cd04301">
    <property type="entry name" value="NAT_SF"/>
    <property type="match status" value="1"/>
</dbReference>
<evidence type="ECO:0000256" key="2">
    <source>
        <dbReference type="ARBA" id="ARBA00023315"/>
    </source>
</evidence>
<evidence type="ECO:0000313" key="4">
    <source>
        <dbReference type="EMBL" id="GGK81969.1"/>
    </source>
</evidence>
<evidence type="ECO:0000313" key="5">
    <source>
        <dbReference type="Proteomes" id="UP000645217"/>
    </source>
</evidence>
<reference evidence="4" key="1">
    <citation type="journal article" date="2014" name="Int. J. Syst. Evol. Microbiol.">
        <title>Complete genome sequence of Corynebacterium casei LMG S-19264T (=DSM 44701T), isolated from a smear-ripened cheese.</title>
        <authorList>
            <consortium name="US DOE Joint Genome Institute (JGI-PGF)"/>
            <person name="Walter F."/>
            <person name="Albersmeier A."/>
            <person name="Kalinowski J."/>
            <person name="Ruckert C."/>
        </authorList>
    </citation>
    <scope>NUCLEOTIDE SEQUENCE</scope>
    <source>
        <strain evidence="4">JCM 13064</strain>
    </source>
</reference>
<dbReference type="InterPro" id="IPR000182">
    <property type="entry name" value="GNAT_dom"/>
</dbReference>
<dbReference type="SUPFAM" id="SSF55729">
    <property type="entry name" value="Acyl-CoA N-acyltransferases (Nat)"/>
    <property type="match status" value="1"/>
</dbReference>
<dbReference type="Pfam" id="PF00583">
    <property type="entry name" value="Acetyltransf_1"/>
    <property type="match status" value="1"/>
</dbReference>
<dbReference type="PROSITE" id="PS51186">
    <property type="entry name" value="GNAT"/>
    <property type="match status" value="1"/>
</dbReference>
<keyword evidence="5" id="KW-1185">Reference proteome</keyword>
<keyword evidence="2" id="KW-0012">Acyltransferase</keyword>
<dbReference type="PANTHER" id="PTHR10545:SF29">
    <property type="entry name" value="GH14572P-RELATED"/>
    <property type="match status" value="1"/>
</dbReference>
<dbReference type="RefSeq" id="WP_189163219.1">
    <property type="nucleotide sequence ID" value="NZ_BMNT01000012.1"/>
</dbReference>
<accession>A0A917R0T3</accession>
<reference evidence="4" key="2">
    <citation type="submission" date="2020-09" db="EMBL/GenBank/DDBJ databases">
        <authorList>
            <person name="Sun Q."/>
            <person name="Ohkuma M."/>
        </authorList>
    </citation>
    <scope>NUCLEOTIDE SEQUENCE</scope>
    <source>
        <strain evidence="4">JCM 13064</strain>
    </source>
</reference>
<name>A0A917R0T3_9ACTN</name>
<gene>
    <name evidence="4" type="ORF">GCM10007964_25800</name>
</gene>
<sequence length="152" mass="17150">MSLTVDQATPADASVISQLVQEIEIHYGSADILPDSEQVEMINRWLFGDKPAAWVLLARDHDRVVGMAAYSYHWPAAAAEASMFLKELFVREGDRRRGVANLLMQRLYDIARSEGCTRVEWQTETTNQDAQAFYASLGAKVHDGKVFYRVQV</sequence>
<evidence type="ECO:0000256" key="1">
    <source>
        <dbReference type="ARBA" id="ARBA00022679"/>
    </source>
</evidence>
<protein>
    <submittedName>
        <fullName evidence="4">GCN5 family N-acetyltransferase</fullName>
    </submittedName>
</protein>
<dbReference type="AlphaFoldDB" id="A0A917R0T3"/>
<dbReference type="InterPro" id="IPR051016">
    <property type="entry name" value="Diverse_Substrate_AcTransf"/>
</dbReference>
<keyword evidence="1" id="KW-0808">Transferase</keyword>
<feature type="domain" description="N-acetyltransferase" evidence="3">
    <location>
        <begin position="3"/>
        <end position="152"/>
    </location>
</feature>
<organism evidence="4 5">
    <name type="scientific">Sphaerisporangium melleum</name>
    <dbReference type="NCBI Taxonomy" id="321316"/>
    <lineage>
        <taxon>Bacteria</taxon>
        <taxon>Bacillati</taxon>
        <taxon>Actinomycetota</taxon>
        <taxon>Actinomycetes</taxon>
        <taxon>Streptosporangiales</taxon>
        <taxon>Streptosporangiaceae</taxon>
        <taxon>Sphaerisporangium</taxon>
    </lineage>
</organism>